<comment type="caution">
    <text evidence="1">The sequence shown here is derived from an EMBL/GenBank/DDBJ whole genome shotgun (WGS) entry which is preliminary data.</text>
</comment>
<evidence type="ECO:0000313" key="1">
    <source>
        <dbReference type="EMBL" id="KAK9201619.1"/>
    </source>
</evidence>
<evidence type="ECO:0000313" key="2">
    <source>
        <dbReference type="Proteomes" id="UP001428341"/>
    </source>
</evidence>
<dbReference type="EMBL" id="JBCGBO010000005">
    <property type="protein sequence ID" value="KAK9201619.1"/>
    <property type="molecule type" value="Genomic_DNA"/>
</dbReference>
<reference evidence="1 2" key="1">
    <citation type="submission" date="2024-05" db="EMBL/GenBank/DDBJ databases">
        <title>Haplotype-resolved chromosome-level genome assembly of Huyou (Citrus changshanensis).</title>
        <authorList>
            <person name="Miao C."/>
            <person name="Chen W."/>
            <person name="Wu Y."/>
            <person name="Wang L."/>
            <person name="Zhao S."/>
            <person name="Grierson D."/>
            <person name="Xu C."/>
            <person name="Chen K."/>
        </authorList>
    </citation>
    <scope>NUCLEOTIDE SEQUENCE [LARGE SCALE GENOMIC DNA]</scope>
    <source>
        <strain evidence="1">01-14</strain>
        <tissue evidence="1">Leaf</tissue>
    </source>
</reference>
<dbReference type="AlphaFoldDB" id="A0AAP0QNY3"/>
<protein>
    <submittedName>
        <fullName evidence="1">Uncharacterized protein</fullName>
    </submittedName>
</protein>
<gene>
    <name evidence="1" type="ORF">WN944_016825</name>
</gene>
<sequence>MQQLVFGSVTLVGKCCDICTRKLEQLLILLHMRSGSNSLEGVSAGFSTPSETVFNELMLLHLSCTLHGEIPTWLDYSIGLPDTSLSVILVSSTSSSILYTMSKGN</sequence>
<keyword evidence="2" id="KW-1185">Reference proteome</keyword>
<proteinExistence type="predicted"/>
<name>A0AAP0QNY3_9ROSI</name>
<dbReference type="Proteomes" id="UP001428341">
    <property type="component" value="Unassembled WGS sequence"/>
</dbReference>
<organism evidence="1 2">
    <name type="scientific">Citrus x changshan-huyou</name>
    <dbReference type="NCBI Taxonomy" id="2935761"/>
    <lineage>
        <taxon>Eukaryota</taxon>
        <taxon>Viridiplantae</taxon>
        <taxon>Streptophyta</taxon>
        <taxon>Embryophyta</taxon>
        <taxon>Tracheophyta</taxon>
        <taxon>Spermatophyta</taxon>
        <taxon>Magnoliopsida</taxon>
        <taxon>eudicotyledons</taxon>
        <taxon>Gunneridae</taxon>
        <taxon>Pentapetalae</taxon>
        <taxon>rosids</taxon>
        <taxon>malvids</taxon>
        <taxon>Sapindales</taxon>
        <taxon>Rutaceae</taxon>
        <taxon>Aurantioideae</taxon>
        <taxon>Citrus</taxon>
    </lineage>
</organism>
<accession>A0AAP0QNY3</accession>